<keyword evidence="3" id="KW-1185">Reference proteome</keyword>
<organism evidence="2 3">
    <name type="scientific">Pleuronectes platessa</name>
    <name type="common">European plaice</name>
    <dbReference type="NCBI Taxonomy" id="8262"/>
    <lineage>
        <taxon>Eukaryota</taxon>
        <taxon>Metazoa</taxon>
        <taxon>Chordata</taxon>
        <taxon>Craniata</taxon>
        <taxon>Vertebrata</taxon>
        <taxon>Euteleostomi</taxon>
        <taxon>Actinopterygii</taxon>
        <taxon>Neopterygii</taxon>
        <taxon>Teleostei</taxon>
        <taxon>Neoteleostei</taxon>
        <taxon>Acanthomorphata</taxon>
        <taxon>Carangaria</taxon>
        <taxon>Pleuronectiformes</taxon>
        <taxon>Pleuronectoidei</taxon>
        <taxon>Pleuronectidae</taxon>
        <taxon>Pleuronectes</taxon>
    </lineage>
</organism>
<proteinExistence type="predicted"/>
<accession>A0A9N7TT31</accession>
<sequence>MVCRDLDLGDGVGVIRIDSCKQTSRREESRGEELSVSPGNREIRQNKVGSWSLSRGAMMTAKETDPRERWREGRVERKEKSETRHVHPNASISSPPGAVHKDLLRDWARAAAQQGGVKPAGMFHIHTQREYIISPSGQCVPSGGRDAEFAG</sequence>
<dbReference type="Proteomes" id="UP001153269">
    <property type="component" value="Unassembled WGS sequence"/>
</dbReference>
<name>A0A9N7TT31_PLEPL</name>
<evidence type="ECO:0000313" key="3">
    <source>
        <dbReference type="Proteomes" id="UP001153269"/>
    </source>
</evidence>
<protein>
    <submittedName>
        <fullName evidence="2">Uncharacterized protein</fullName>
    </submittedName>
</protein>
<feature type="region of interest" description="Disordered" evidence="1">
    <location>
        <begin position="24"/>
        <end position="98"/>
    </location>
</feature>
<reference evidence="2" key="1">
    <citation type="submission" date="2020-03" db="EMBL/GenBank/DDBJ databases">
        <authorList>
            <person name="Weist P."/>
        </authorList>
    </citation>
    <scope>NUCLEOTIDE SEQUENCE</scope>
</reference>
<dbReference type="EMBL" id="CADEAL010000335">
    <property type="protein sequence ID" value="CAB1418655.1"/>
    <property type="molecule type" value="Genomic_DNA"/>
</dbReference>
<gene>
    <name evidence="2" type="ORF">PLEPLA_LOCUS6481</name>
</gene>
<comment type="caution">
    <text evidence="2">The sequence shown here is derived from an EMBL/GenBank/DDBJ whole genome shotgun (WGS) entry which is preliminary data.</text>
</comment>
<dbReference type="AlphaFoldDB" id="A0A9N7TT31"/>
<evidence type="ECO:0000313" key="2">
    <source>
        <dbReference type="EMBL" id="CAB1418655.1"/>
    </source>
</evidence>
<feature type="compositionally biased region" description="Basic and acidic residues" evidence="1">
    <location>
        <begin position="24"/>
        <end position="33"/>
    </location>
</feature>
<evidence type="ECO:0000256" key="1">
    <source>
        <dbReference type="SAM" id="MobiDB-lite"/>
    </source>
</evidence>
<feature type="compositionally biased region" description="Basic and acidic residues" evidence="1">
    <location>
        <begin position="62"/>
        <end position="85"/>
    </location>
</feature>